<sequence length="320" mass="36397">MIITKKIADAVVEKNKMFAPNKAKVILIHEDGRVIFAEKFEQGCTFWFADTMRESKLQGIIYKLTLVAKRNDQGDWVTVCDFSSKVETKAKTRQERILEAQEKLRVARTSSAEKPEIKPAVMPVTKLPPVSEKSVEQYAEKRKGDGMSVSKMCKIVEPFKGDSPHEPNPVSESQRLVKLEDGYVVEKSVSTVEPFCPDTAKVKSLAEKVHGSEFISLRELEPPTRRRIANELFVSFRPDGKIILCKALRDSLPWTTLNMVVTRNFNRFGIMQGKDYNVNQSGTYANRHMCDKLSFPNDSGTIRVRLEWDESLNMYVGDIK</sequence>
<reference evidence="1 2" key="1">
    <citation type="submission" date="2020-02" db="EMBL/GenBank/DDBJ databases">
        <authorList>
            <person name="Olsen N.S."/>
            <person name="Forero-Junco L."/>
            <person name="Kot W."/>
            <person name="Hansen L.H."/>
        </authorList>
    </citation>
    <scope>NUCLEOTIDE SEQUENCE [LARGE SCALE GENOMIC DNA]</scope>
</reference>
<proteinExistence type="predicted"/>
<accession>A0A6G8RNW7</accession>
<dbReference type="Proteomes" id="UP000501275">
    <property type="component" value="Segment"/>
</dbReference>
<evidence type="ECO:0000313" key="1">
    <source>
        <dbReference type="EMBL" id="QIO03073.1"/>
    </source>
</evidence>
<organism evidence="1 2">
    <name type="scientific">Salmonella phage barely</name>
    <dbReference type="NCBI Taxonomy" id="2713278"/>
    <lineage>
        <taxon>Viruses</taxon>
        <taxon>Duplodnaviria</taxon>
        <taxon>Heunggongvirae</taxon>
        <taxon>Uroviricota</taxon>
        <taxon>Caudoviricetes</taxon>
        <taxon>Pantevenvirales</taxon>
        <taxon>Ackermannviridae</taxon>
        <taxon>Cvivirinae</taxon>
        <taxon>Kuttervirus</taxon>
        <taxon>Kuttervirus barely</taxon>
    </lineage>
</organism>
<evidence type="ECO:0000313" key="2">
    <source>
        <dbReference type="Proteomes" id="UP000501275"/>
    </source>
</evidence>
<keyword evidence="2" id="KW-1185">Reference proteome</keyword>
<gene>
    <name evidence="1" type="ORF">barely_65</name>
</gene>
<name>A0A6G8RNW7_9CAUD</name>
<protein>
    <submittedName>
        <fullName evidence="1">Uncharacterized protein</fullName>
    </submittedName>
</protein>
<dbReference type="EMBL" id="MT074477">
    <property type="protein sequence ID" value="QIO03073.1"/>
    <property type="molecule type" value="Genomic_DNA"/>
</dbReference>